<dbReference type="PROSITE" id="PS51352">
    <property type="entry name" value="THIOREDOXIN_2"/>
    <property type="match status" value="1"/>
</dbReference>
<evidence type="ECO:0000259" key="6">
    <source>
        <dbReference type="PROSITE" id="PS51352"/>
    </source>
</evidence>
<keyword evidence="3" id="KW-0479">Metal-binding</keyword>
<feature type="chain" id="PRO_5038954736" evidence="5">
    <location>
        <begin position="34"/>
        <end position="233"/>
    </location>
</feature>
<sequence>MHVSHPAPTPPATARRSWRLAAALGAASCLLLAGCGSGAEAEAENAASVTVPQTGEDSPYLGTVLDKPFSKPELTLTDTEGQPFDLRAETAGEPTLLYFGYTHCPDVCPTTMADLALAKRELPEDQRDALNVVFVTTDPERDTPESLRSWLDAMDATFIGLTGDFATIQEAARTVGVAVEEPVVNDDGSVTSTHGTQVLAYGADDVAHVVYLSGTPADDYAHDLPLLMDGVAP</sequence>
<evidence type="ECO:0000313" key="8">
    <source>
        <dbReference type="Proteomes" id="UP000567795"/>
    </source>
</evidence>
<evidence type="ECO:0000256" key="3">
    <source>
        <dbReference type="PIRSR" id="PIRSR603782-1"/>
    </source>
</evidence>
<evidence type="ECO:0000256" key="5">
    <source>
        <dbReference type="SAM" id="SignalP"/>
    </source>
</evidence>
<accession>A0A852ZV47</accession>
<keyword evidence="4" id="KW-1015">Disulfide bond</keyword>
<feature type="binding site" evidence="3">
    <location>
        <position position="108"/>
    </location>
    <ligand>
        <name>Cu cation</name>
        <dbReference type="ChEBI" id="CHEBI:23378"/>
    </ligand>
</feature>
<keyword evidence="8" id="KW-1185">Reference proteome</keyword>
<dbReference type="PANTHER" id="PTHR12151:SF25">
    <property type="entry name" value="LINALOOL DEHYDRATASE_ISOMERASE DOMAIN-CONTAINING PROTEIN"/>
    <property type="match status" value="1"/>
</dbReference>
<dbReference type="CDD" id="cd02968">
    <property type="entry name" value="SCO"/>
    <property type="match status" value="1"/>
</dbReference>
<dbReference type="GO" id="GO:0046872">
    <property type="term" value="F:metal ion binding"/>
    <property type="evidence" value="ECO:0007669"/>
    <property type="project" value="UniProtKB-KW"/>
</dbReference>
<dbReference type="Pfam" id="PF02630">
    <property type="entry name" value="SCO1-SenC"/>
    <property type="match status" value="1"/>
</dbReference>
<feature type="disulfide bond" description="Redox-active" evidence="4">
    <location>
        <begin position="104"/>
        <end position="108"/>
    </location>
</feature>
<feature type="domain" description="Thioredoxin" evidence="6">
    <location>
        <begin position="65"/>
        <end position="215"/>
    </location>
</feature>
<proteinExistence type="inferred from homology"/>
<dbReference type="EMBL" id="JACBZD010000001">
    <property type="protein sequence ID" value="NYI05487.1"/>
    <property type="molecule type" value="Genomic_DNA"/>
</dbReference>
<evidence type="ECO:0000256" key="1">
    <source>
        <dbReference type="ARBA" id="ARBA00010996"/>
    </source>
</evidence>
<dbReference type="SUPFAM" id="SSF52833">
    <property type="entry name" value="Thioredoxin-like"/>
    <property type="match status" value="1"/>
</dbReference>
<comment type="caution">
    <text evidence="7">The sequence shown here is derived from an EMBL/GenBank/DDBJ whole genome shotgun (WGS) entry which is preliminary data.</text>
</comment>
<feature type="binding site" evidence="3">
    <location>
        <position position="104"/>
    </location>
    <ligand>
        <name>Cu cation</name>
        <dbReference type="ChEBI" id="CHEBI:23378"/>
    </ligand>
</feature>
<dbReference type="AlphaFoldDB" id="A0A852ZV47"/>
<comment type="similarity">
    <text evidence="1">Belongs to the SCO1/2 family.</text>
</comment>
<evidence type="ECO:0000256" key="4">
    <source>
        <dbReference type="PIRSR" id="PIRSR603782-2"/>
    </source>
</evidence>
<dbReference type="InterPro" id="IPR013766">
    <property type="entry name" value="Thioredoxin_domain"/>
</dbReference>
<name>A0A852ZV47_9ACTN</name>
<dbReference type="RefSeq" id="WP_179814219.1">
    <property type="nucleotide sequence ID" value="NZ_JACBZD010000001.1"/>
</dbReference>
<organism evidence="7 8">
    <name type="scientific">Allostreptomyces psammosilenae</name>
    <dbReference type="NCBI Taxonomy" id="1892865"/>
    <lineage>
        <taxon>Bacteria</taxon>
        <taxon>Bacillati</taxon>
        <taxon>Actinomycetota</taxon>
        <taxon>Actinomycetes</taxon>
        <taxon>Kitasatosporales</taxon>
        <taxon>Streptomycetaceae</taxon>
        <taxon>Allostreptomyces</taxon>
    </lineage>
</organism>
<dbReference type="PANTHER" id="PTHR12151">
    <property type="entry name" value="ELECTRON TRANSPORT PROTIN SCO1/SENC FAMILY MEMBER"/>
    <property type="match status" value="1"/>
</dbReference>
<evidence type="ECO:0000256" key="2">
    <source>
        <dbReference type="ARBA" id="ARBA00023008"/>
    </source>
</evidence>
<gene>
    <name evidence="7" type="ORF">FHU37_002430</name>
</gene>
<keyword evidence="2 3" id="KW-0186">Copper</keyword>
<protein>
    <submittedName>
        <fullName evidence="7">Protein SCO1/2</fullName>
    </submittedName>
</protein>
<evidence type="ECO:0000313" key="7">
    <source>
        <dbReference type="EMBL" id="NYI05487.1"/>
    </source>
</evidence>
<feature type="signal peptide" evidence="5">
    <location>
        <begin position="1"/>
        <end position="33"/>
    </location>
</feature>
<reference evidence="7 8" key="1">
    <citation type="submission" date="2020-07" db="EMBL/GenBank/DDBJ databases">
        <title>Sequencing the genomes of 1000 actinobacteria strains.</title>
        <authorList>
            <person name="Klenk H.-P."/>
        </authorList>
    </citation>
    <scope>NUCLEOTIDE SEQUENCE [LARGE SCALE GENOMIC DNA]</scope>
    <source>
        <strain evidence="7 8">DSM 42178</strain>
    </source>
</reference>
<dbReference type="Proteomes" id="UP000567795">
    <property type="component" value="Unassembled WGS sequence"/>
</dbReference>
<dbReference type="InterPro" id="IPR003782">
    <property type="entry name" value="SCO1/SenC"/>
</dbReference>
<keyword evidence="5" id="KW-0732">Signal</keyword>
<dbReference type="InterPro" id="IPR036249">
    <property type="entry name" value="Thioredoxin-like_sf"/>
</dbReference>
<dbReference type="Gene3D" id="3.40.30.10">
    <property type="entry name" value="Glutaredoxin"/>
    <property type="match status" value="1"/>
</dbReference>